<feature type="chain" id="PRO_5003263412" evidence="2">
    <location>
        <begin position="26"/>
        <end position="517"/>
    </location>
</feature>
<evidence type="ECO:0000256" key="1">
    <source>
        <dbReference type="SAM" id="MobiDB-lite"/>
    </source>
</evidence>
<accession>F0WEU8</accession>
<evidence type="ECO:0000256" key="2">
    <source>
        <dbReference type="SAM" id="SignalP"/>
    </source>
</evidence>
<name>F0WEU8_9STRA</name>
<organism evidence="3">
    <name type="scientific">Albugo laibachii Nc14</name>
    <dbReference type="NCBI Taxonomy" id="890382"/>
    <lineage>
        <taxon>Eukaryota</taxon>
        <taxon>Sar</taxon>
        <taxon>Stramenopiles</taxon>
        <taxon>Oomycota</taxon>
        <taxon>Peronosporomycetes</taxon>
        <taxon>Albuginales</taxon>
        <taxon>Albuginaceae</taxon>
        <taxon>Albugo</taxon>
    </lineage>
</organism>
<keyword evidence="2" id="KW-0732">Signal</keyword>
<feature type="compositionally biased region" description="Low complexity" evidence="1">
    <location>
        <begin position="103"/>
        <end position="112"/>
    </location>
</feature>
<dbReference type="AlphaFoldDB" id="F0WEU8"/>
<feature type="region of interest" description="Disordered" evidence="1">
    <location>
        <begin position="314"/>
        <end position="338"/>
    </location>
</feature>
<reference evidence="3" key="2">
    <citation type="submission" date="2011-02" db="EMBL/GenBank/DDBJ databases">
        <authorList>
            <person name="MacLean D."/>
        </authorList>
    </citation>
    <scope>NUCLEOTIDE SEQUENCE</scope>
</reference>
<proteinExistence type="predicted"/>
<feature type="region of interest" description="Disordered" evidence="1">
    <location>
        <begin position="369"/>
        <end position="390"/>
    </location>
</feature>
<feature type="signal peptide" evidence="2">
    <location>
        <begin position="1"/>
        <end position="25"/>
    </location>
</feature>
<gene>
    <name evidence="3" type="primary">AlNc14C77G5147</name>
    <name evidence="3" type="ORF">ALNC14_058730</name>
</gene>
<dbReference type="HOGENOM" id="CLU_597742_0_0_1"/>
<evidence type="ECO:0000313" key="3">
    <source>
        <dbReference type="EMBL" id="CCA19730.1"/>
    </source>
</evidence>
<protein>
    <submittedName>
        <fullName evidence="3">AlNc14C77G5147 protein</fullName>
    </submittedName>
</protein>
<feature type="compositionally biased region" description="Basic residues" evidence="1">
    <location>
        <begin position="115"/>
        <end position="134"/>
    </location>
</feature>
<feature type="region of interest" description="Disordered" evidence="1">
    <location>
        <begin position="103"/>
        <end position="142"/>
    </location>
</feature>
<reference evidence="3" key="1">
    <citation type="journal article" date="2011" name="PLoS Biol.">
        <title>Gene gain and loss during evolution of obligate parasitism in the white rust pathogen of Arabidopsis thaliana.</title>
        <authorList>
            <person name="Kemen E."/>
            <person name="Gardiner A."/>
            <person name="Schultz-Larsen T."/>
            <person name="Kemen A.C."/>
            <person name="Balmuth A.L."/>
            <person name="Robert-Seilaniantz A."/>
            <person name="Bailey K."/>
            <person name="Holub E."/>
            <person name="Studholme D.J."/>
            <person name="Maclean D."/>
            <person name="Jones J.D."/>
        </authorList>
    </citation>
    <scope>NUCLEOTIDE SEQUENCE</scope>
</reference>
<sequence>MPIFSSPVVLLLSALALGMEEEVNGIHMNRLEQVESQNIERSEPQICKSSCMDSPHVTPVKTSLRAKTSSSLRNSVEDSAIRSLSDCKNGGVNALTSGRLLISDSGSSVSASPGHLKKNHKKVKKNHKKVKKNRGRDDYQESYNGNQVRSFRQSYPIFHDSPLYDGHHIPNGAHTGQPAHGFISYTSREHLSGPSAYPSFQSYPYSANQPSDPLILESQHYFPPMDHTLNRNRDPTNQHHPPSLEAIGRPVAAHDHAIGQHHRSAIRKEDIAVLGKRFPFLHEDIPHTINSLTHVQDAPSPFVSKVYSTVRLPDPPAGSPARGNGIDLAQTSPPPSTLPDALRTKINLSSKNKAQVRNAHFHRSKFSAHAKKLSSVHPPRTPYGQEVPTPKLQPFFPTDLGNSKNEPKSLPWNDMHQAKVETDFGSDREISASSRPFNEGIDTQNTLFLVPIKSIGDFDSFHPDSSHFTAQHDNIKLPRIFSSLPMVHGQPSSHALDHEIEPASDDFLSLSLGLSKH</sequence>
<dbReference type="EMBL" id="FR824122">
    <property type="protein sequence ID" value="CCA19730.1"/>
    <property type="molecule type" value="Genomic_DNA"/>
</dbReference>